<comment type="subunit">
    <text evidence="4 13">Monomer.</text>
</comment>
<keyword evidence="7 13" id="KW-0963">Cytoplasm</keyword>
<feature type="binding site" evidence="14">
    <location>
        <position position="122"/>
    </location>
    <ligand>
        <name>(2R)-3-phosphoglycerate</name>
        <dbReference type="ChEBI" id="CHEBI:58272"/>
    </ligand>
</feature>
<dbReference type="PROSITE" id="PS00111">
    <property type="entry name" value="PGLYCERATE_KINASE"/>
    <property type="match status" value="1"/>
</dbReference>
<evidence type="ECO:0000256" key="1">
    <source>
        <dbReference type="ARBA" id="ARBA00000642"/>
    </source>
</evidence>
<evidence type="ECO:0000256" key="10">
    <source>
        <dbReference type="ARBA" id="ARBA00022777"/>
    </source>
</evidence>
<dbReference type="GO" id="GO:0006096">
    <property type="term" value="P:glycolytic process"/>
    <property type="evidence" value="ECO:0007669"/>
    <property type="project" value="UniProtKB-UniRule"/>
</dbReference>
<evidence type="ECO:0000256" key="6">
    <source>
        <dbReference type="ARBA" id="ARBA00016471"/>
    </source>
</evidence>
<evidence type="ECO:0000256" key="16">
    <source>
        <dbReference type="RuleBase" id="RU000532"/>
    </source>
</evidence>
<evidence type="ECO:0000256" key="15">
    <source>
        <dbReference type="PIRSR" id="PIRSR000724-2"/>
    </source>
</evidence>
<reference evidence="17 18" key="1">
    <citation type="submission" date="2018-05" db="EMBL/GenBank/DDBJ databases">
        <title>Reference genomes for bee gut microbiota database.</title>
        <authorList>
            <person name="Ellegaard K.M."/>
        </authorList>
    </citation>
    <scope>NUCLEOTIDE SEQUENCE [LARGE SCALE GENOMIC DNA]</scope>
    <source>
        <strain evidence="17 18">ESL0284</strain>
    </source>
</reference>
<dbReference type="GO" id="GO:0043531">
    <property type="term" value="F:ADP binding"/>
    <property type="evidence" value="ECO:0007669"/>
    <property type="project" value="TreeGrafter"/>
</dbReference>
<dbReference type="PANTHER" id="PTHR11406:SF23">
    <property type="entry name" value="PHOSPHOGLYCERATE KINASE 1, CHLOROPLASTIC-RELATED"/>
    <property type="match status" value="1"/>
</dbReference>
<evidence type="ECO:0000256" key="3">
    <source>
        <dbReference type="ARBA" id="ARBA00008982"/>
    </source>
</evidence>
<name>A0A318MZ71_9PROT</name>
<evidence type="ECO:0000256" key="11">
    <source>
        <dbReference type="ARBA" id="ARBA00022840"/>
    </source>
</evidence>
<dbReference type="Pfam" id="PF00162">
    <property type="entry name" value="PGK"/>
    <property type="match status" value="1"/>
</dbReference>
<sequence length="408" mass="43733">MVEQKTFKTLDDLDCKGKKVLLRGDLNVPMHDGRITDTTRLDRLVPTIKELVKKGAKVILCSHFARPKGKVVPEMSLKPVGEALSNILKQPVAFADNCVGPDAQKAVTSMKDGDILLLENTRFHAGEEKNDPTLSRELASLADVYVDDAFSASHRAHASTEGVTKFLPSFAGRLMEAELNALNAALEHPDRPVGAIIGGSKISTKLDLLSNMINKVDVLIIGGAMANTFLAAQGVKTGKSLQEADMHETARDIMEKAKEQNCKILLPVDVVVAAELKNNPATQTVDVHAVPDNQMILDVGPKTVKLLNKYLAELKTLVWNGPLGAFEFTPFDKATNEVAQEAAKLTKAGKLKSIAGGGDTVSALKHAGVINEMSYVSTAGGAFLEWLEGKALPGIVALTTLAQETMPL</sequence>
<dbReference type="Gene3D" id="3.40.50.1260">
    <property type="entry name" value="Phosphoglycerate kinase, N-terminal domain"/>
    <property type="match status" value="2"/>
</dbReference>
<dbReference type="SUPFAM" id="SSF53748">
    <property type="entry name" value="Phosphoglycerate kinase"/>
    <property type="match status" value="1"/>
</dbReference>
<feature type="binding site" evidence="13 15">
    <location>
        <position position="205"/>
    </location>
    <ligand>
        <name>ATP</name>
        <dbReference type="ChEBI" id="CHEBI:30616"/>
    </ligand>
</feature>
<proteinExistence type="inferred from homology"/>
<keyword evidence="11 13" id="KW-0067">ATP-binding</keyword>
<comment type="caution">
    <text evidence="13">Lacks conserved residue(s) required for the propagation of feature annotation.</text>
</comment>
<evidence type="ECO:0000256" key="14">
    <source>
        <dbReference type="PIRSR" id="PIRSR000724-1"/>
    </source>
</evidence>
<dbReference type="FunFam" id="3.40.50.1260:FF:000031">
    <property type="entry name" value="Phosphoglycerate kinase 1"/>
    <property type="match status" value="1"/>
</dbReference>
<feature type="binding site" evidence="13">
    <location>
        <position position="122"/>
    </location>
    <ligand>
        <name>substrate</name>
    </ligand>
</feature>
<dbReference type="CDD" id="cd00318">
    <property type="entry name" value="Phosphoglycerate_kinase"/>
    <property type="match status" value="1"/>
</dbReference>
<dbReference type="GO" id="GO:0005524">
    <property type="term" value="F:ATP binding"/>
    <property type="evidence" value="ECO:0007669"/>
    <property type="project" value="UniProtKB-KW"/>
</dbReference>
<dbReference type="InterPro" id="IPR015824">
    <property type="entry name" value="Phosphoglycerate_kinase_N"/>
</dbReference>
<dbReference type="InterPro" id="IPR001576">
    <property type="entry name" value="Phosphoglycerate_kinase"/>
</dbReference>
<feature type="binding site" evidence="13 15">
    <location>
        <begin position="357"/>
        <end position="360"/>
    </location>
    <ligand>
        <name>ATP</name>
        <dbReference type="ChEBI" id="CHEBI:30616"/>
    </ligand>
</feature>
<evidence type="ECO:0000256" key="13">
    <source>
        <dbReference type="HAMAP-Rule" id="MF_00145"/>
    </source>
</evidence>
<dbReference type="PANTHER" id="PTHR11406">
    <property type="entry name" value="PHOSPHOGLYCERATE KINASE"/>
    <property type="match status" value="1"/>
</dbReference>
<evidence type="ECO:0000256" key="7">
    <source>
        <dbReference type="ARBA" id="ARBA00022490"/>
    </source>
</evidence>
<evidence type="ECO:0000313" key="17">
    <source>
        <dbReference type="EMBL" id="PXZ01982.1"/>
    </source>
</evidence>
<feature type="binding site" evidence="13">
    <location>
        <position position="40"/>
    </location>
    <ligand>
        <name>substrate</name>
    </ligand>
</feature>
<evidence type="ECO:0000256" key="5">
    <source>
        <dbReference type="ARBA" id="ARBA00013061"/>
    </source>
</evidence>
<dbReference type="EMBL" id="QGLT01000001">
    <property type="protein sequence ID" value="PXZ01982.1"/>
    <property type="molecule type" value="Genomic_DNA"/>
</dbReference>
<dbReference type="PIRSF" id="PIRSF000724">
    <property type="entry name" value="Pgk"/>
    <property type="match status" value="1"/>
</dbReference>
<protein>
    <recommendedName>
        <fullName evidence="6 13">Phosphoglycerate kinase</fullName>
        <ecNumber evidence="5 13">2.7.2.3</ecNumber>
    </recommendedName>
</protein>
<dbReference type="GO" id="GO:0005829">
    <property type="term" value="C:cytosol"/>
    <property type="evidence" value="ECO:0007669"/>
    <property type="project" value="TreeGrafter"/>
</dbReference>
<comment type="similarity">
    <text evidence="3 13 16">Belongs to the phosphoglycerate kinase family.</text>
</comment>
<comment type="subcellular location">
    <subcellularLocation>
        <location evidence="13">Cytoplasm</location>
    </subcellularLocation>
</comment>
<dbReference type="EC" id="2.7.2.3" evidence="5 13"/>
<feature type="binding site" evidence="14">
    <location>
        <position position="155"/>
    </location>
    <ligand>
        <name>(2R)-3-phosphoglycerate</name>
        <dbReference type="ChEBI" id="CHEBI:58272"/>
    </ligand>
</feature>
<keyword evidence="8 13" id="KW-0808">Transferase</keyword>
<feature type="binding site" evidence="13 14">
    <location>
        <begin position="25"/>
        <end position="27"/>
    </location>
    <ligand>
        <name>substrate</name>
    </ligand>
</feature>
<dbReference type="Proteomes" id="UP000247565">
    <property type="component" value="Unassembled WGS sequence"/>
</dbReference>
<dbReference type="HAMAP" id="MF_00145">
    <property type="entry name" value="Phosphoglyc_kinase"/>
    <property type="match status" value="1"/>
</dbReference>
<comment type="pathway">
    <text evidence="2 13">Carbohydrate degradation; glycolysis; pyruvate from D-glyceraldehyde 3-phosphate: step 2/5.</text>
</comment>
<evidence type="ECO:0000313" key="18">
    <source>
        <dbReference type="Proteomes" id="UP000247565"/>
    </source>
</evidence>
<dbReference type="RefSeq" id="WP_110438500.1">
    <property type="nucleotide sequence ID" value="NZ_CP046393.1"/>
</dbReference>
<gene>
    <name evidence="13 17" type="primary">pgk</name>
    <name evidence="17" type="ORF">DK869_03035</name>
</gene>
<dbReference type="InterPro" id="IPR036043">
    <property type="entry name" value="Phosphoglycerate_kinase_sf"/>
</dbReference>
<feature type="binding site" evidence="13">
    <location>
        <position position="155"/>
    </location>
    <ligand>
        <name>substrate</name>
    </ligand>
</feature>
<keyword evidence="12 13" id="KW-0324">Glycolysis</keyword>
<keyword evidence="10 13" id="KW-0418">Kinase</keyword>
<comment type="catalytic activity">
    <reaction evidence="1 13 16">
        <text>(2R)-3-phosphoglycerate + ATP = (2R)-3-phospho-glyceroyl phosphate + ADP</text>
        <dbReference type="Rhea" id="RHEA:14801"/>
        <dbReference type="ChEBI" id="CHEBI:30616"/>
        <dbReference type="ChEBI" id="CHEBI:57604"/>
        <dbReference type="ChEBI" id="CHEBI:58272"/>
        <dbReference type="ChEBI" id="CHEBI:456216"/>
        <dbReference type="EC" id="2.7.2.3"/>
    </reaction>
</comment>
<dbReference type="GO" id="GO:0006094">
    <property type="term" value="P:gluconeogenesis"/>
    <property type="evidence" value="ECO:0007669"/>
    <property type="project" value="TreeGrafter"/>
</dbReference>
<accession>A0A318MZ71</accession>
<feature type="binding site" evidence="13 15">
    <location>
        <position position="327"/>
    </location>
    <ligand>
        <name>ATP</name>
        <dbReference type="ChEBI" id="CHEBI:30616"/>
    </ligand>
</feature>
<evidence type="ECO:0000256" key="8">
    <source>
        <dbReference type="ARBA" id="ARBA00022679"/>
    </source>
</evidence>
<dbReference type="GO" id="GO:0004618">
    <property type="term" value="F:phosphoglycerate kinase activity"/>
    <property type="evidence" value="ECO:0007669"/>
    <property type="project" value="UniProtKB-UniRule"/>
</dbReference>
<dbReference type="PRINTS" id="PR00477">
    <property type="entry name" value="PHGLYCKINASE"/>
</dbReference>
<comment type="caution">
    <text evidence="17">The sequence shown here is derived from an EMBL/GenBank/DDBJ whole genome shotgun (WGS) entry which is preliminary data.</text>
</comment>
<evidence type="ECO:0000256" key="12">
    <source>
        <dbReference type="ARBA" id="ARBA00023152"/>
    </source>
</evidence>
<dbReference type="OrthoDB" id="9808460at2"/>
<keyword evidence="18" id="KW-1185">Reference proteome</keyword>
<keyword evidence="9 13" id="KW-0547">Nucleotide-binding</keyword>
<evidence type="ECO:0000256" key="4">
    <source>
        <dbReference type="ARBA" id="ARBA00011245"/>
    </source>
</evidence>
<evidence type="ECO:0000256" key="9">
    <source>
        <dbReference type="ARBA" id="ARBA00022741"/>
    </source>
</evidence>
<feature type="binding site" evidence="14">
    <location>
        <begin position="63"/>
        <end position="66"/>
    </location>
    <ligand>
        <name>substrate</name>
    </ligand>
</feature>
<dbReference type="AlphaFoldDB" id="A0A318MZ71"/>
<dbReference type="InterPro" id="IPR015911">
    <property type="entry name" value="Phosphoglycerate_kinase_CS"/>
</dbReference>
<organism evidence="17 18">
    <name type="scientific">Commensalibacter melissae</name>
    <dbReference type="NCBI Taxonomy" id="2070537"/>
    <lineage>
        <taxon>Bacteria</taxon>
        <taxon>Pseudomonadati</taxon>
        <taxon>Pseudomonadota</taxon>
        <taxon>Alphaproteobacteria</taxon>
        <taxon>Acetobacterales</taxon>
        <taxon>Acetobacteraceae</taxon>
    </lineage>
</organism>
<dbReference type="UniPathway" id="UPA00109">
    <property type="reaction ID" value="UER00185"/>
</dbReference>
<feature type="binding site" evidence="14">
    <location>
        <position position="40"/>
    </location>
    <ligand>
        <name>(2R)-3-phosphoglycerate</name>
        <dbReference type="ChEBI" id="CHEBI:58272"/>
    </ligand>
</feature>
<dbReference type="FunFam" id="3.40.50.1260:FF:000006">
    <property type="entry name" value="Phosphoglycerate kinase"/>
    <property type="match status" value="1"/>
</dbReference>
<evidence type="ECO:0000256" key="2">
    <source>
        <dbReference type="ARBA" id="ARBA00004838"/>
    </source>
</evidence>